<dbReference type="SUPFAM" id="SSF90257">
    <property type="entry name" value="Myosin rod fragments"/>
    <property type="match status" value="1"/>
</dbReference>
<gene>
    <name evidence="3" type="ORF">HNQ40_001150</name>
</gene>
<keyword evidence="4" id="KW-1185">Reference proteome</keyword>
<protein>
    <submittedName>
        <fullName evidence="3">Chromosome segregation ATPase</fullName>
    </submittedName>
</protein>
<keyword evidence="1" id="KW-0175">Coiled coil</keyword>
<proteinExistence type="predicted"/>
<evidence type="ECO:0000313" key="4">
    <source>
        <dbReference type="Proteomes" id="UP000541810"/>
    </source>
</evidence>
<dbReference type="EMBL" id="JACHGY010000001">
    <property type="protein sequence ID" value="MBB6429344.1"/>
    <property type="molecule type" value="Genomic_DNA"/>
</dbReference>
<comment type="caution">
    <text evidence="3">The sequence shown here is derived from an EMBL/GenBank/DDBJ whole genome shotgun (WGS) entry which is preliminary data.</text>
</comment>
<evidence type="ECO:0000313" key="3">
    <source>
        <dbReference type="EMBL" id="MBB6429344.1"/>
    </source>
</evidence>
<accession>A0A7X0LK12</accession>
<evidence type="ECO:0000256" key="1">
    <source>
        <dbReference type="SAM" id="Coils"/>
    </source>
</evidence>
<evidence type="ECO:0000256" key="2">
    <source>
        <dbReference type="SAM" id="MobiDB-lite"/>
    </source>
</evidence>
<feature type="compositionally biased region" description="Low complexity" evidence="2">
    <location>
        <begin position="12"/>
        <end position="23"/>
    </location>
</feature>
<dbReference type="RefSeq" id="WP_184676928.1">
    <property type="nucleotide sequence ID" value="NZ_JACHGY010000001.1"/>
</dbReference>
<dbReference type="AlphaFoldDB" id="A0A7X0LK12"/>
<sequence length="162" mass="17978">MPRRTLKKKTAEPVAAVPAEAPAVPTPPMTDGAALMADLEQHCVSLQNWHKSATATLETREQQLNDHAEQLATRQEAMARTHAQLNAELEQLAQAQSQVENDRAEVAEMRSELEAEWTALRNLRDAQAKLGRELDAERQRLNRRAFKITTPAVGQSPKLKAA</sequence>
<feature type="coiled-coil region" evidence="1">
    <location>
        <begin position="75"/>
        <end position="140"/>
    </location>
</feature>
<reference evidence="3 4" key="1">
    <citation type="submission" date="2020-08" db="EMBL/GenBank/DDBJ databases">
        <title>Genomic Encyclopedia of Type Strains, Phase IV (KMG-IV): sequencing the most valuable type-strain genomes for metagenomic binning, comparative biology and taxonomic classification.</title>
        <authorList>
            <person name="Goeker M."/>
        </authorList>
    </citation>
    <scope>NUCLEOTIDE SEQUENCE [LARGE SCALE GENOMIC DNA]</scope>
    <source>
        <strain evidence="3 4">DSM 103725</strain>
    </source>
</reference>
<name>A0A7X0LK12_9BACT</name>
<dbReference type="Proteomes" id="UP000541810">
    <property type="component" value="Unassembled WGS sequence"/>
</dbReference>
<feature type="region of interest" description="Disordered" evidence="2">
    <location>
        <begin position="1"/>
        <end position="27"/>
    </location>
</feature>
<organism evidence="3 4">
    <name type="scientific">Algisphaera agarilytica</name>
    <dbReference type="NCBI Taxonomy" id="1385975"/>
    <lineage>
        <taxon>Bacteria</taxon>
        <taxon>Pseudomonadati</taxon>
        <taxon>Planctomycetota</taxon>
        <taxon>Phycisphaerae</taxon>
        <taxon>Phycisphaerales</taxon>
        <taxon>Phycisphaeraceae</taxon>
        <taxon>Algisphaera</taxon>
    </lineage>
</organism>